<comment type="similarity">
    <text evidence="4">Belongs to the CRWN family.</text>
</comment>
<protein>
    <recommendedName>
        <fullName evidence="9">Nuclear matrix constituent protein 1-like protein</fullName>
    </recommendedName>
</protein>
<feature type="compositionally biased region" description="Acidic residues" evidence="6">
    <location>
        <begin position="1218"/>
        <end position="1237"/>
    </location>
</feature>
<evidence type="ECO:0000256" key="6">
    <source>
        <dbReference type="SAM" id="MobiDB-lite"/>
    </source>
</evidence>
<feature type="compositionally biased region" description="Basic and acidic residues" evidence="6">
    <location>
        <begin position="1047"/>
        <end position="1059"/>
    </location>
</feature>
<name>A0ABC8RIL4_9AQUA</name>
<feature type="region of interest" description="Disordered" evidence="6">
    <location>
        <begin position="1192"/>
        <end position="1255"/>
    </location>
</feature>
<comment type="caution">
    <text evidence="7">The sequence shown here is derived from an EMBL/GenBank/DDBJ whole genome shotgun (WGS) entry which is preliminary data.</text>
</comment>
<accession>A0ABC8RIL4</accession>
<evidence type="ECO:0000256" key="1">
    <source>
        <dbReference type="ARBA" id="ARBA00023054"/>
    </source>
</evidence>
<dbReference type="EMBL" id="CAUOFW020001379">
    <property type="protein sequence ID" value="CAK9144227.1"/>
    <property type="molecule type" value="Genomic_DNA"/>
</dbReference>
<evidence type="ECO:0000256" key="2">
    <source>
        <dbReference type="ARBA" id="ARBA00023242"/>
    </source>
</evidence>
<evidence type="ECO:0000313" key="8">
    <source>
        <dbReference type="Proteomes" id="UP001642360"/>
    </source>
</evidence>
<feature type="region of interest" description="Disordered" evidence="6">
    <location>
        <begin position="935"/>
        <end position="982"/>
    </location>
</feature>
<feature type="region of interest" description="Disordered" evidence="6">
    <location>
        <begin position="1"/>
        <end position="60"/>
    </location>
</feature>
<feature type="coiled-coil region" evidence="5">
    <location>
        <begin position="652"/>
        <end position="736"/>
    </location>
</feature>
<keyword evidence="8" id="KW-1185">Reference proteome</keyword>
<feature type="compositionally biased region" description="Basic residues" evidence="6">
    <location>
        <begin position="966"/>
        <end position="975"/>
    </location>
</feature>
<sequence length="1255" mass="143533">MFTSQRKHWPALSVTPRNEAPKSGNTPNSRDLRKGKAVAFHDGPPLPPPPPPPVGSLNESVAKVGGDLGNMEDWRRFREVGLLDAAVMERRDQQALFEKVSKLERELFDYQYNMGLLLIEKEEWTSKNAEFRESLAEAQEALKHVQTAHLISISEVEKREENLMKALGVEKQCVGDLEKALHEMCSEHEQIKLASELKLADAKVLVTGIEGKSLEVDGKLHAADANLAEASRKSLELDGKLQEVEARESVLWREHQSLNAEREAHELSFAKHREDLQEWERKLQEGEERTCEGRRIINQREEKANEIERAFKQKEKEHQEAQKKIDLTSLTLKKREDDISDRLADLIVKEEEAESLRRYLEAKDKELLTLTEKLRARERVEIQKLLDEHRAALDTTRQDFELQIEEKRKSLDDEMRSKVDGVDQKEVEINHTAEKLQKREQALEKKSERVKEKQKDIETKLKSLKEKERSIKVEEKTLELEKKQALADKKSSQSLKEELEKLRCEISQRELQIHKESEELRVAEEEKAEHLRLQSELKEEIQKYRLQKGLFLKEGEDLKQCRKKFEEDWEALDEKRAAFTRELRELNEEKEKLEKLRHSEKEWLREDKLATQDYIKRELDAVEVEKESFAATMRHEQSILSEKAQNEHSQLIRDFELRRRDLETDMHNKQEEMEKRLHRRERVNEEEREKELTRISNLREVVQKEIQEMRSEKRRIEKEKQEFALNKKQLKEYQIEMHKDIAELGVLSKKLRDQREQFVKERHRFLALVEKLKSCGKCGEITQEYVLSDLQLLEMEDRKASPLPRQVDEFVENSQGGLVASHGMMFETSPARIDSRSSDSVGPISWLRKCTSKMFNSSPNRKFQHVASQSFGGSPLLDTPVSINEKTEGPSRVADIEETRGQSIAEDGPEPSYAMANESVDAQQLTSDNLIREIDNGHAPSVDDGSNMGSKIHVPEESHQSELRNGRRKPGRKPKVGICRTRSMKAVVQDAAAFLGKTSEGTNMRKEQHNILDHINEGSRADSSHAGEASGTILRKRQHAQSSRITGSERDADDSEGRSESVTTGGCRKRRQIVAPVVQTPGEKRYNLRRHKTVGVGVGAAKVSVDTKGSKEKEVGALDTVEGAQNPVADASPRLGVVSANDNGTRLVQVVTHKSVETQEYTSDRVVRFKTPTYIDDSTDAPRSVENMESFKGLDGVIGMPEHGSGDENGSTIYSEVGEGEGEGEEDDDDDDGDDEAERPGEASIGKKLWTFLTS</sequence>
<dbReference type="PANTHER" id="PTHR31908:SF9">
    <property type="entry name" value="PROTEIN CROWDED NUCLEI 3"/>
    <property type="match status" value="1"/>
</dbReference>
<feature type="coiled-coil region" evidence="5">
    <location>
        <begin position="227"/>
        <end position="324"/>
    </location>
</feature>
<feature type="coiled-coil region" evidence="5">
    <location>
        <begin position="121"/>
        <end position="148"/>
    </location>
</feature>
<dbReference type="PANTHER" id="PTHR31908">
    <property type="entry name" value="PROTEIN CROWDED NUCLEI 4"/>
    <property type="match status" value="1"/>
</dbReference>
<evidence type="ECO:0000256" key="5">
    <source>
        <dbReference type="SAM" id="Coils"/>
    </source>
</evidence>
<evidence type="ECO:0000313" key="7">
    <source>
        <dbReference type="EMBL" id="CAK9144227.1"/>
    </source>
</evidence>
<evidence type="ECO:0000256" key="3">
    <source>
        <dbReference type="ARBA" id="ARBA00024186"/>
    </source>
</evidence>
<feature type="coiled-coil region" evidence="5">
    <location>
        <begin position="426"/>
        <end position="606"/>
    </location>
</feature>
<evidence type="ECO:0000256" key="4">
    <source>
        <dbReference type="ARBA" id="ARBA00024208"/>
    </source>
</evidence>
<feature type="compositionally biased region" description="Basic and acidic residues" evidence="6">
    <location>
        <begin position="953"/>
        <end position="965"/>
    </location>
</feature>
<proteinExistence type="inferred from homology"/>
<feature type="compositionally biased region" description="Pro residues" evidence="6">
    <location>
        <begin position="44"/>
        <end position="54"/>
    </location>
</feature>
<keyword evidence="1 5" id="KW-0175">Coiled coil</keyword>
<dbReference type="Proteomes" id="UP001642360">
    <property type="component" value="Unassembled WGS sequence"/>
</dbReference>
<reference evidence="7 8" key="1">
    <citation type="submission" date="2024-02" db="EMBL/GenBank/DDBJ databases">
        <authorList>
            <person name="Vignale AGUSTIN F."/>
            <person name="Sosa J E."/>
            <person name="Modenutti C."/>
        </authorList>
    </citation>
    <scope>NUCLEOTIDE SEQUENCE [LARGE SCALE GENOMIC DNA]</scope>
</reference>
<dbReference type="InterPro" id="IPR040418">
    <property type="entry name" value="CRWN"/>
</dbReference>
<dbReference type="GO" id="GO:0005652">
    <property type="term" value="C:nuclear lamina"/>
    <property type="evidence" value="ECO:0007669"/>
    <property type="project" value="UniProtKB-SubCell"/>
</dbReference>
<organism evidence="7 8">
    <name type="scientific">Ilex paraguariensis</name>
    <name type="common">yerba mate</name>
    <dbReference type="NCBI Taxonomy" id="185542"/>
    <lineage>
        <taxon>Eukaryota</taxon>
        <taxon>Viridiplantae</taxon>
        <taxon>Streptophyta</taxon>
        <taxon>Embryophyta</taxon>
        <taxon>Tracheophyta</taxon>
        <taxon>Spermatophyta</taxon>
        <taxon>Magnoliopsida</taxon>
        <taxon>eudicotyledons</taxon>
        <taxon>Gunneridae</taxon>
        <taxon>Pentapetalae</taxon>
        <taxon>asterids</taxon>
        <taxon>campanulids</taxon>
        <taxon>Aquifoliales</taxon>
        <taxon>Aquifoliaceae</taxon>
        <taxon>Ilex</taxon>
    </lineage>
</organism>
<gene>
    <name evidence="7" type="ORF">ILEXP_LOCUS11972</name>
</gene>
<keyword evidence="2" id="KW-0539">Nucleus</keyword>
<dbReference type="AlphaFoldDB" id="A0ABC8RIL4"/>
<comment type="subcellular location">
    <subcellularLocation>
        <location evidence="3">Nucleus lamina</location>
    </subcellularLocation>
</comment>
<feature type="region of interest" description="Disordered" evidence="6">
    <location>
        <begin position="1018"/>
        <end position="1072"/>
    </location>
</feature>
<evidence type="ECO:0008006" key="9">
    <source>
        <dbReference type="Google" id="ProtNLM"/>
    </source>
</evidence>